<evidence type="ECO:0000313" key="13">
    <source>
        <dbReference type="EMBL" id="KRM45021.1"/>
    </source>
</evidence>
<evidence type="ECO:0000256" key="8">
    <source>
        <dbReference type="ARBA" id="ARBA00047883"/>
    </source>
</evidence>
<evidence type="ECO:0000256" key="4">
    <source>
        <dbReference type="ARBA" id="ARBA00022842"/>
    </source>
</evidence>
<protein>
    <recommendedName>
        <fullName evidence="9">Thiamine-phosphate synthase</fullName>
        <shortName evidence="9">TP synthase</shortName>
        <shortName evidence="9">TPS</shortName>
        <ecNumber evidence="9">2.5.1.3</ecNumber>
    </recommendedName>
    <alternativeName>
        <fullName evidence="9">Thiamine-phosphate pyrophosphorylase</fullName>
        <shortName evidence="9">TMP pyrophosphorylase</shortName>
        <shortName evidence="9">TMP-PPase</shortName>
    </alternativeName>
</protein>
<dbReference type="FunFam" id="3.20.20.70:FF:000096">
    <property type="entry name" value="Thiamine-phosphate synthase"/>
    <property type="match status" value="1"/>
</dbReference>
<comment type="pathway">
    <text evidence="1 9 11">Cofactor biosynthesis; thiamine diphosphate biosynthesis; thiamine phosphate from 4-amino-2-methyl-5-diphosphomethylpyrimidine and 4-methyl-5-(2-phosphoethyl)-thiazole: step 1/1.</text>
</comment>
<evidence type="ECO:0000256" key="10">
    <source>
        <dbReference type="RuleBase" id="RU003826"/>
    </source>
</evidence>
<evidence type="ECO:0000256" key="9">
    <source>
        <dbReference type="HAMAP-Rule" id="MF_00097"/>
    </source>
</evidence>
<evidence type="ECO:0000256" key="1">
    <source>
        <dbReference type="ARBA" id="ARBA00005165"/>
    </source>
</evidence>
<evidence type="ECO:0000256" key="3">
    <source>
        <dbReference type="ARBA" id="ARBA00022723"/>
    </source>
</evidence>
<dbReference type="InterPro" id="IPR036206">
    <property type="entry name" value="ThiamineP_synth_sf"/>
</dbReference>
<dbReference type="Gene3D" id="3.20.20.70">
    <property type="entry name" value="Aldolase class I"/>
    <property type="match status" value="1"/>
</dbReference>
<dbReference type="Proteomes" id="UP000051957">
    <property type="component" value="Unassembled WGS sequence"/>
</dbReference>
<feature type="domain" description="Thiamine phosphate synthase/TenI" evidence="12">
    <location>
        <begin position="13"/>
        <end position="199"/>
    </location>
</feature>
<reference evidence="13 14" key="1">
    <citation type="journal article" date="2015" name="Genome Announc.">
        <title>Expanding the biotechnology potential of lactobacilli through comparative genomics of 213 strains and associated genera.</title>
        <authorList>
            <person name="Sun Z."/>
            <person name="Harris H.M."/>
            <person name="McCann A."/>
            <person name="Guo C."/>
            <person name="Argimon S."/>
            <person name="Zhang W."/>
            <person name="Yang X."/>
            <person name="Jeffery I.B."/>
            <person name="Cooney J.C."/>
            <person name="Kagawa T.F."/>
            <person name="Liu W."/>
            <person name="Song Y."/>
            <person name="Salvetti E."/>
            <person name="Wrobel A."/>
            <person name="Rasinkangas P."/>
            <person name="Parkhill J."/>
            <person name="Rea M.C."/>
            <person name="O'Sullivan O."/>
            <person name="Ritari J."/>
            <person name="Douillard F.P."/>
            <person name="Paul Ross R."/>
            <person name="Yang R."/>
            <person name="Briner A.E."/>
            <person name="Felis G.E."/>
            <person name="de Vos W.M."/>
            <person name="Barrangou R."/>
            <person name="Klaenhammer T.R."/>
            <person name="Caufield P.W."/>
            <person name="Cui Y."/>
            <person name="Zhang H."/>
            <person name="O'Toole P.W."/>
        </authorList>
    </citation>
    <scope>NUCLEOTIDE SEQUENCE [LARGE SCALE GENOMIC DNA]</scope>
    <source>
        <strain evidence="13 14">DSM 5707</strain>
    </source>
</reference>
<gene>
    <name evidence="9" type="primary">thiE</name>
    <name evidence="13" type="ORF">FC51_GL001268</name>
</gene>
<feature type="binding site" evidence="9">
    <location>
        <position position="79"/>
    </location>
    <ligand>
        <name>4-amino-2-methyl-5-(diphosphooxymethyl)pyrimidine</name>
        <dbReference type="ChEBI" id="CHEBI:57841"/>
    </ligand>
</feature>
<dbReference type="GO" id="GO:0004789">
    <property type="term" value="F:thiamine-phosphate diphosphorylase activity"/>
    <property type="evidence" value="ECO:0007669"/>
    <property type="project" value="UniProtKB-UniRule"/>
</dbReference>
<keyword evidence="2 9" id="KW-0808">Transferase</keyword>
<dbReference type="AlphaFoldDB" id="A0A0R1YS21"/>
<dbReference type="InterPro" id="IPR022998">
    <property type="entry name" value="ThiamineP_synth_TenI"/>
</dbReference>
<dbReference type="NCBIfam" id="TIGR00693">
    <property type="entry name" value="thiE"/>
    <property type="match status" value="1"/>
</dbReference>
<comment type="cofactor">
    <cofactor evidence="9">
        <name>Mg(2+)</name>
        <dbReference type="ChEBI" id="CHEBI:18420"/>
    </cofactor>
    <text evidence="9">Binds 1 Mg(2+) ion per subunit.</text>
</comment>
<evidence type="ECO:0000313" key="14">
    <source>
        <dbReference type="Proteomes" id="UP000051957"/>
    </source>
</evidence>
<evidence type="ECO:0000256" key="2">
    <source>
        <dbReference type="ARBA" id="ARBA00022679"/>
    </source>
</evidence>
<dbReference type="InterPro" id="IPR013785">
    <property type="entry name" value="Aldolase_TIM"/>
</dbReference>
<dbReference type="Pfam" id="PF02581">
    <property type="entry name" value="TMP-TENI"/>
    <property type="match status" value="1"/>
</dbReference>
<comment type="catalytic activity">
    <reaction evidence="7 9 10">
        <text>2-(2-carboxy-4-methylthiazol-5-yl)ethyl phosphate + 4-amino-2-methyl-5-(diphosphooxymethyl)pyrimidine + 2 H(+) = thiamine phosphate + CO2 + diphosphate</text>
        <dbReference type="Rhea" id="RHEA:47848"/>
        <dbReference type="ChEBI" id="CHEBI:15378"/>
        <dbReference type="ChEBI" id="CHEBI:16526"/>
        <dbReference type="ChEBI" id="CHEBI:33019"/>
        <dbReference type="ChEBI" id="CHEBI:37575"/>
        <dbReference type="ChEBI" id="CHEBI:57841"/>
        <dbReference type="ChEBI" id="CHEBI:62890"/>
        <dbReference type="EC" id="2.5.1.3"/>
    </reaction>
</comment>
<name>A0A0R1YS21_9LACO</name>
<dbReference type="GeneID" id="69802254"/>
<keyword evidence="3 9" id="KW-0479">Metal-binding</keyword>
<dbReference type="PANTHER" id="PTHR20857">
    <property type="entry name" value="THIAMINE-PHOSPHATE PYROPHOSPHORYLASE"/>
    <property type="match status" value="1"/>
</dbReference>
<dbReference type="UniPathway" id="UPA00060">
    <property type="reaction ID" value="UER00141"/>
</dbReference>
<comment type="similarity">
    <text evidence="9 10">Belongs to the thiamine-phosphate synthase family.</text>
</comment>
<accession>A0A0R1YS21</accession>
<evidence type="ECO:0000256" key="7">
    <source>
        <dbReference type="ARBA" id="ARBA00047851"/>
    </source>
</evidence>
<keyword evidence="5 9" id="KW-0784">Thiamine biosynthesis</keyword>
<feature type="binding site" evidence="9">
    <location>
        <begin position="44"/>
        <end position="48"/>
    </location>
    <ligand>
        <name>4-amino-2-methyl-5-(diphosphooxymethyl)pyrimidine</name>
        <dbReference type="ChEBI" id="CHEBI:57841"/>
    </ligand>
</feature>
<comment type="function">
    <text evidence="9">Condenses 4-methyl-5-(beta-hydroxyethyl)thiazole monophosphate (THZ-P) and 2-methyl-4-amino-5-hydroxymethyl pyrimidine pyrophosphate (HMP-PP) to form thiamine monophosphate (TMP).</text>
</comment>
<comment type="catalytic activity">
    <reaction evidence="6 9 10">
        <text>4-methyl-5-(2-phosphooxyethyl)-thiazole + 4-amino-2-methyl-5-(diphosphooxymethyl)pyrimidine + H(+) = thiamine phosphate + diphosphate</text>
        <dbReference type="Rhea" id="RHEA:22328"/>
        <dbReference type="ChEBI" id="CHEBI:15378"/>
        <dbReference type="ChEBI" id="CHEBI:33019"/>
        <dbReference type="ChEBI" id="CHEBI:37575"/>
        <dbReference type="ChEBI" id="CHEBI:57841"/>
        <dbReference type="ChEBI" id="CHEBI:58296"/>
        <dbReference type="EC" id="2.5.1.3"/>
    </reaction>
</comment>
<comment type="catalytic activity">
    <reaction evidence="8 9 10">
        <text>2-[(2R,5Z)-2-carboxy-4-methylthiazol-5(2H)-ylidene]ethyl phosphate + 4-amino-2-methyl-5-(diphosphooxymethyl)pyrimidine + 2 H(+) = thiamine phosphate + CO2 + diphosphate</text>
        <dbReference type="Rhea" id="RHEA:47844"/>
        <dbReference type="ChEBI" id="CHEBI:15378"/>
        <dbReference type="ChEBI" id="CHEBI:16526"/>
        <dbReference type="ChEBI" id="CHEBI:33019"/>
        <dbReference type="ChEBI" id="CHEBI:37575"/>
        <dbReference type="ChEBI" id="CHEBI:57841"/>
        <dbReference type="ChEBI" id="CHEBI:62899"/>
        <dbReference type="EC" id="2.5.1.3"/>
    </reaction>
</comment>
<dbReference type="GO" id="GO:0009229">
    <property type="term" value="P:thiamine diphosphate biosynthetic process"/>
    <property type="evidence" value="ECO:0007669"/>
    <property type="project" value="UniProtKB-UniRule"/>
</dbReference>
<evidence type="ECO:0000256" key="6">
    <source>
        <dbReference type="ARBA" id="ARBA00047334"/>
    </source>
</evidence>
<sequence>MGLKFESGMLRSYFIAGTQDIKDPTKTLQEVAKQAMEAGITAFQYREKGPGSLSGEKRDQLAADLRDMCADYEIPFIVDDDVDLAIKTKADGVHVGQKDERVGKVIDQVDSTMFVGLSCDTKEQVDIANQTAGISYIGSGPVFPTGSKADADPVIGVNGLATLVKESKLPVVAIGGITEENIVELPKTGVSGVSVISMIAQSDDVFRTVQVMNETFKK</sequence>
<feature type="binding site" evidence="9">
    <location>
        <position position="148"/>
    </location>
    <ligand>
        <name>4-amino-2-methyl-5-(diphosphooxymethyl)pyrimidine</name>
        <dbReference type="ChEBI" id="CHEBI:57841"/>
    </ligand>
</feature>
<comment type="caution">
    <text evidence="13">The sequence shown here is derived from an EMBL/GenBank/DDBJ whole genome shotgun (WGS) entry which is preliminary data.</text>
</comment>
<dbReference type="RefSeq" id="WP_057910369.1">
    <property type="nucleotide sequence ID" value="NZ_AZGK01000021.1"/>
</dbReference>
<dbReference type="SUPFAM" id="SSF51391">
    <property type="entry name" value="Thiamin phosphate synthase"/>
    <property type="match status" value="1"/>
</dbReference>
<feature type="binding site" evidence="9">
    <location>
        <position position="99"/>
    </location>
    <ligand>
        <name>Mg(2+)</name>
        <dbReference type="ChEBI" id="CHEBI:18420"/>
    </ligand>
</feature>
<dbReference type="GO" id="GO:0009228">
    <property type="term" value="P:thiamine biosynthetic process"/>
    <property type="evidence" value="ECO:0007669"/>
    <property type="project" value="UniProtKB-KW"/>
</dbReference>
<feature type="binding site" evidence="9">
    <location>
        <position position="80"/>
    </location>
    <ligand>
        <name>Mg(2+)</name>
        <dbReference type="ChEBI" id="CHEBI:18420"/>
    </ligand>
</feature>
<dbReference type="EMBL" id="AZGK01000021">
    <property type="protein sequence ID" value="KRM45021.1"/>
    <property type="molecule type" value="Genomic_DNA"/>
</dbReference>
<dbReference type="GO" id="GO:0005737">
    <property type="term" value="C:cytoplasm"/>
    <property type="evidence" value="ECO:0007669"/>
    <property type="project" value="TreeGrafter"/>
</dbReference>
<evidence type="ECO:0000256" key="5">
    <source>
        <dbReference type="ARBA" id="ARBA00022977"/>
    </source>
</evidence>
<dbReference type="PANTHER" id="PTHR20857:SF15">
    <property type="entry name" value="THIAMINE-PHOSPHATE SYNTHASE"/>
    <property type="match status" value="1"/>
</dbReference>
<feature type="binding site" evidence="9">
    <location>
        <position position="176"/>
    </location>
    <ligand>
        <name>2-[(2R,5Z)-2-carboxy-4-methylthiazol-5(2H)-ylidene]ethyl phosphate</name>
        <dbReference type="ChEBI" id="CHEBI:62899"/>
    </ligand>
</feature>
<dbReference type="InterPro" id="IPR034291">
    <property type="entry name" value="TMP_synthase"/>
</dbReference>
<dbReference type="EC" id="2.5.1.3" evidence="9"/>
<feature type="binding site" evidence="9">
    <location>
        <position position="118"/>
    </location>
    <ligand>
        <name>4-amino-2-methyl-5-(diphosphooxymethyl)pyrimidine</name>
        <dbReference type="ChEBI" id="CHEBI:57841"/>
    </ligand>
</feature>
<evidence type="ECO:0000256" key="11">
    <source>
        <dbReference type="RuleBase" id="RU004253"/>
    </source>
</evidence>
<feature type="binding site" evidence="9">
    <location>
        <begin position="196"/>
        <end position="197"/>
    </location>
    <ligand>
        <name>2-[(2R,5Z)-2-carboxy-4-methylthiazol-5(2H)-ylidene]ethyl phosphate</name>
        <dbReference type="ChEBI" id="CHEBI:62899"/>
    </ligand>
</feature>
<organism evidence="13 14">
    <name type="scientific">Lentilactobacillus parabuchneri DSM 5707 = NBRC 107865</name>
    <dbReference type="NCBI Taxonomy" id="1423784"/>
    <lineage>
        <taxon>Bacteria</taxon>
        <taxon>Bacillati</taxon>
        <taxon>Bacillota</taxon>
        <taxon>Bacilli</taxon>
        <taxon>Lactobacillales</taxon>
        <taxon>Lactobacillaceae</taxon>
        <taxon>Lentilactobacillus</taxon>
    </lineage>
</organism>
<dbReference type="PATRIC" id="fig|1423784.4.peg.1284"/>
<keyword evidence="4 9" id="KW-0460">Magnesium</keyword>
<dbReference type="HAMAP" id="MF_00097">
    <property type="entry name" value="TMP_synthase"/>
    <property type="match status" value="1"/>
</dbReference>
<dbReference type="CDD" id="cd00564">
    <property type="entry name" value="TMP_TenI"/>
    <property type="match status" value="1"/>
</dbReference>
<evidence type="ECO:0000259" key="12">
    <source>
        <dbReference type="Pfam" id="PF02581"/>
    </source>
</evidence>
<dbReference type="GO" id="GO:0000287">
    <property type="term" value="F:magnesium ion binding"/>
    <property type="evidence" value="ECO:0007669"/>
    <property type="project" value="UniProtKB-UniRule"/>
</dbReference>
<proteinExistence type="inferred from homology"/>
<feature type="binding site" evidence="9">
    <location>
        <begin position="145"/>
        <end position="147"/>
    </location>
    <ligand>
        <name>2-[(2R,5Z)-2-carboxy-4-methylthiazol-5(2H)-ylidene]ethyl phosphate</name>
        <dbReference type="ChEBI" id="CHEBI:62899"/>
    </ligand>
</feature>